<evidence type="ECO:0000256" key="10">
    <source>
        <dbReference type="ARBA" id="ARBA00022982"/>
    </source>
</evidence>
<dbReference type="PANTHER" id="PTHR46552:SF1">
    <property type="entry name" value="NADH-UBIQUINONE OXIDOREDUCTASE CHAIN 2"/>
    <property type="match status" value="1"/>
</dbReference>
<feature type="transmembrane region" description="Helical" evidence="18">
    <location>
        <begin position="12"/>
        <end position="43"/>
    </location>
</feature>
<evidence type="ECO:0000256" key="4">
    <source>
        <dbReference type="ARBA" id="ARBA00021008"/>
    </source>
</evidence>
<dbReference type="GO" id="GO:0008137">
    <property type="term" value="F:NADH dehydrogenase (ubiquinone) activity"/>
    <property type="evidence" value="ECO:0007669"/>
    <property type="project" value="UniProtKB-EC"/>
</dbReference>
<keyword evidence="6" id="KW-0679">Respiratory chain</keyword>
<feature type="transmembrane region" description="Helical" evidence="18">
    <location>
        <begin position="210"/>
        <end position="235"/>
    </location>
</feature>
<dbReference type="GO" id="GO:0006120">
    <property type="term" value="P:mitochondrial electron transport, NADH to ubiquinone"/>
    <property type="evidence" value="ECO:0007669"/>
    <property type="project" value="TreeGrafter"/>
</dbReference>
<reference evidence="20" key="1">
    <citation type="submission" date="2016-10" db="EMBL/GenBank/DDBJ databases">
        <title>Maternal inheritance of deltamethrin resistance in the salmon louse Lepeophtheirus salmonis (Kroyer) is mediated by mitochondrial DNA.</title>
        <authorList>
            <person name="Carmona-Antonanzas G."/>
            <person name="Bekaert M."/>
            <person name="Humble J.L."/>
            <person name="Boyd S."/>
            <person name="Roy W."/>
            <person name="Houston R.D."/>
            <person name="Gharbi K."/>
            <person name="Bron J.E."/>
            <person name="Sturm A."/>
        </authorList>
    </citation>
    <scope>NUCLEOTIDE SEQUENCE</scope>
    <source>
        <strain evidence="20">IoA-00</strain>
    </source>
</reference>
<keyword evidence="14 20" id="KW-0496">Mitochondrion</keyword>
<feature type="transmembrane region" description="Helical" evidence="18">
    <location>
        <begin position="158"/>
        <end position="173"/>
    </location>
</feature>
<proteinExistence type="inferred from homology"/>
<evidence type="ECO:0000256" key="1">
    <source>
        <dbReference type="ARBA" id="ARBA00004448"/>
    </source>
</evidence>
<evidence type="ECO:0000313" key="20">
    <source>
        <dbReference type="EMBL" id="SFW10605.1"/>
    </source>
</evidence>
<evidence type="ECO:0000313" key="21">
    <source>
        <dbReference type="Proteomes" id="UP000675881"/>
    </source>
</evidence>
<dbReference type="AlphaFoldDB" id="A0A1M4NGE4"/>
<feature type="transmembrane region" description="Helical" evidence="18">
    <location>
        <begin position="289"/>
        <end position="307"/>
    </location>
</feature>
<keyword evidence="11 18" id="KW-1133">Transmembrane helix</keyword>
<dbReference type="EC" id="7.1.1.2" evidence="3"/>
<evidence type="ECO:0000256" key="9">
    <source>
        <dbReference type="ARBA" id="ARBA00022967"/>
    </source>
</evidence>
<dbReference type="Proteomes" id="UP000675881">
    <property type="component" value="Mitochondrion mitochondrion"/>
</dbReference>
<evidence type="ECO:0000256" key="7">
    <source>
        <dbReference type="ARBA" id="ARBA00022692"/>
    </source>
</evidence>
<keyword evidence="12" id="KW-0520">NAD</keyword>
<evidence type="ECO:0000256" key="3">
    <source>
        <dbReference type="ARBA" id="ARBA00012944"/>
    </source>
</evidence>
<keyword evidence="9" id="KW-1278">Translocase</keyword>
<evidence type="ECO:0000256" key="17">
    <source>
        <dbReference type="ARBA" id="ARBA00049551"/>
    </source>
</evidence>
<comment type="catalytic activity">
    <reaction evidence="17">
        <text>a ubiquinone + NADH + 5 H(+)(in) = a ubiquinol + NAD(+) + 4 H(+)(out)</text>
        <dbReference type="Rhea" id="RHEA:29091"/>
        <dbReference type="Rhea" id="RHEA-COMP:9565"/>
        <dbReference type="Rhea" id="RHEA-COMP:9566"/>
        <dbReference type="ChEBI" id="CHEBI:15378"/>
        <dbReference type="ChEBI" id="CHEBI:16389"/>
        <dbReference type="ChEBI" id="CHEBI:17976"/>
        <dbReference type="ChEBI" id="CHEBI:57540"/>
        <dbReference type="ChEBI" id="CHEBI:57945"/>
        <dbReference type="EC" id="7.1.1.2"/>
    </reaction>
</comment>
<dbReference type="EMBL" id="LT630766">
    <property type="protein sequence ID" value="SFW10605.1"/>
    <property type="molecule type" value="Genomic_DNA"/>
</dbReference>
<keyword evidence="5" id="KW-0813">Transport</keyword>
<keyword evidence="15 18" id="KW-0472">Membrane</keyword>
<feature type="transmembrane region" description="Helical" evidence="18">
    <location>
        <begin position="179"/>
        <end position="198"/>
    </location>
</feature>
<keyword evidence="7 18" id="KW-0812">Transmembrane</keyword>
<dbReference type="InterPro" id="IPR050175">
    <property type="entry name" value="Complex_I_Subunit_2"/>
</dbReference>
<evidence type="ECO:0000256" key="5">
    <source>
        <dbReference type="ARBA" id="ARBA00022448"/>
    </source>
</evidence>
<evidence type="ECO:0000256" key="11">
    <source>
        <dbReference type="ARBA" id="ARBA00022989"/>
    </source>
</evidence>
<evidence type="ECO:0000313" key="19">
    <source>
        <dbReference type="EMBL" id="CAF3048635.1"/>
    </source>
</evidence>
<protein>
    <recommendedName>
        <fullName evidence="4">NADH-ubiquinone oxidoreductase chain 2</fullName>
        <ecNumber evidence="3">7.1.1.2</ecNumber>
    </recommendedName>
    <alternativeName>
        <fullName evidence="16">NADH dehydrogenase subunit 2</fullName>
    </alternativeName>
</protein>
<accession>A0A1M4NGE4</accession>
<comment type="subcellular location">
    <subcellularLocation>
        <location evidence="1">Mitochondrion inner membrane</location>
        <topology evidence="1">Multi-pass membrane protein</topology>
    </subcellularLocation>
</comment>
<dbReference type="PANTHER" id="PTHR46552">
    <property type="entry name" value="NADH-UBIQUINONE OXIDOREDUCTASE CHAIN 2"/>
    <property type="match status" value="1"/>
</dbReference>
<dbReference type="GO" id="GO:0005743">
    <property type="term" value="C:mitochondrial inner membrane"/>
    <property type="evidence" value="ECO:0007669"/>
    <property type="project" value="UniProtKB-SubCell"/>
</dbReference>
<sequence>MHNKLILSSGLGASVLIGLTSSSFFIFWSAVELNTILFIVMLWLEGEKGSELSGMKYFLIQGFSSLLMVWGVFYYMSFLMMVGGFLKLGVFPFHLWSLDLAVSSSWDCWLYLMSLQKVLPLHLVVNVSEGSSVLSGVTLLNLVVSCLGSLHKSMLKELLFYSSLFNMSLLLLLSSSHSILVFFFLIYSSLLIPCWGILKNSEVDYLQQVHLSSGGLLAFLSLSGFPPSLGFLYKYGLFSLLVSLNYGVLYCCSVMLLSLFMFYIYLSVFLQLKLIGSRTFMPSMSGKGGYLLAPQVFLMISGSLILYSF</sequence>
<evidence type="ECO:0000256" key="2">
    <source>
        <dbReference type="ARBA" id="ARBA00007012"/>
    </source>
</evidence>
<evidence type="ECO:0000256" key="15">
    <source>
        <dbReference type="ARBA" id="ARBA00023136"/>
    </source>
</evidence>
<evidence type="ECO:0000256" key="13">
    <source>
        <dbReference type="ARBA" id="ARBA00023075"/>
    </source>
</evidence>
<dbReference type="EMBL" id="HG994595">
    <property type="protein sequence ID" value="CAF3048635.1"/>
    <property type="molecule type" value="Genomic_DNA"/>
</dbReference>
<reference evidence="19" key="2">
    <citation type="submission" date="2021-02" db="EMBL/GenBank/DDBJ databases">
        <authorList>
            <person name="Bekaert M."/>
        </authorList>
    </citation>
    <scope>NUCLEOTIDE SEQUENCE</scope>
    <source>
        <strain evidence="19">IoA-00</strain>
    </source>
</reference>
<comment type="similarity">
    <text evidence="2">Belongs to the complex I subunit 2 family.</text>
</comment>
<organism evidence="20">
    <name type="scientific">Lepeophtheirus salmonis</name>
    <name type="common">Salmon louse</name>
    <name type="synonym">Caligus salmonis</name>
    <dbReference type="NCBI Taxonomy" id="72036"/>
    <lineage>
        <taxon>Eukaryota</taxon>
        <taxon>Metazoa</taxon>
        <taxon>Ecdysozoa</taxon>
        <taxon>Arthropoda</taxon>
        <taxon>Crustacea</taxon>
        <taxon>Multicrustacea</taxon>
        <taxon>Hexanauplia</taxon>
        <taxon>Copepoda</taxon>
        <taxon>Siphonostomatoida</taxon>
        <taxon>Caligidae</taxon>
        <taxon>Lepeophtheirus</taxon>
    </lineage>
</organism>
<evidence type="ECO:0000256" key="8">
    <source>
        <dbReference type="ARBA" id="ARBA00022792"/>
    </source>
</evidence>
<keyword evidence="21" id="KW-1185">Reference proteome</keyword>
<feature type="transmembrane region" description="Helical" evidence="18">
    <location>
        <begin position="247"/>
        <end position="268"/>
    </location>
</feature>
<evidence type="ECO:0000256" key="14">
    <source>
        <dbReference type="ARBA" id="ARBA00023128"/>
    </source>
</evidence>
<keyword evidence="10" id="KW-0249">Electron transport</keyword>
<keyword evidence="13" id="KW-0830">Ubiquinone</keyword>
<gene>
    <name evidence="20" type="primary">ND2</name>
    <name evidence="19" type="ORF">LSAA_M32</name>
</gene>
<evidence type="ECO:0000256" key="6">
    <source>
        <dbReference type="ARBA" id="ARBA00022660"/>
    </source>
</evidence>
<geneLocation type="mitochondrion" evidence="20"/>
<evidence type="ECO:0000256" key="18">
    <source>
        <dbReference type="SAM" id="Phobius"/>
    </source>
</evidence>
<evidence type="ECO:0000256" key="12">
    <source>
        <dbReference type="ARBA" id="ARBA00023027"/>
    </source>
</evidence>
<evidence type="ECO:0000256" key="16">
    <source>
        <dbReference type="ARBA" id="ARBA00031028"/>
    </source>
</evidence>
<keyword evidence="8" id="KW-0999">Mitochondrion inner membrane</keyword>
<feature type="transmembrane region" description="Helical" evidence="18">
    <location>
        <begin position="63"/>
        <end position="86"/>
    </location>
</feature>
<name>A0A1M4NGE4_LEPSM</name>